<dbReference type="OrthoDB" id="5877963at2759"/>
<dbReference type="InterPro" id="IPR036458">
    <property type="entry name" value="Na:dicarbo_symporter_sf"/>
</dbReference>
<dbReference type="GO" id="GO:0005886">
    <property type="term" value="C:plasma membrane"/>
    <property type="evidence" value="ECO:0007669"/>
    <property type="project" value="TreeGrafter"/>
</dbReference>
<dbReference type="EMBL" id="BGPR01047940">
    <property type="protein sequence ID" value="GBO24955.1"/>
    <property type="molecule type" value="Genomic_DNA"/>
</dbReference>
<keyword evidence="7" id="KW-0769">Symport</keyword>
<comment type="caution">
    <text evidence="8">The sequence shown here is derived from an EMBL/GenBank/DDBJ whole genome shotgun (WGS) entry which is preliminary data.</text>
</comment>
<keyword evidence="3 7" id="KW-0813">Transport</keyword>
<keyword evidence="4" id="KW-0812">Transmembrane</keyword>
<sequence length="92" mass="10274">MFPPNIMEACLKQYSTILKRPKNYNESDNATDLREWDIGGRMEGSTNILGLVVFSVVLGITLGEMKAKGKPLLNVFVSLSDAIMKITKLVIW</sequence>
<dbReference type="GO" id="GO:0015501">
    <property type="term" value="F:glutamate:sodium symporter activity"/>
    <property type="evidence" value="ECO:0007669"/>
    <property type="project" value="TreeGrafter"/>
</dbReference>
<evidence type="ECO:0000256" key="5">
    <source>
        <dbReference type="ARBA" id="ARBA00022989"/>
    </source>
</evidence>
<organism evidence="8 9">
    <name type="scientific">Araneus ventricosus</name>
    <name type="common">Orbweaver spider</name>
    <name type="synonym">Epeira ventricosa</name>
    <dbReference type="NCBI Taxonomy" id="182803"/>
    <lineage>
        <taxon>Eukaryota</taxon>
        <taxon>Metazoa</taxon>
        <taxon>Ecdysozoa</taxon>
        <taxon>Arthropoda</taxon>
        <taxon>Chelicerata</taxon>
        <taxon>Arachnida</taxon>
        <taxon>Araneae</taxon>
        <taxon>Araneomorphae</taxon>
        <taxon>Entelegynae</taxon>
        <taxon>Araneoidea</taxon>
        <taxon>Araneidae</taxon>
        <taxon>Araneus</taxon>
    </lineage>
</organism>
<dbReference type="GO" id="GO:0015175">
    <property type="term" value="F:neutral L-amino acid transmembrane transporter activity"/>
    <property type="evidence" value="ECO:0007669"/>
    <property type="project" value="TreeGrafter"/>
</dbReference>
<keyword evidence="9" id="KW-1185">Reference proteome</keyword>
<dbReference type="PRINTS" id="PR00173">
    <property type="entry name" value="EDTRNSPORT"/>
</dbReference>
<dbReference type="Proteomes" id="UP000499080">
    <property type="component" value="Unassembled WGS sequence"/>
</dbReference>
<accession>A0A4Y2VI59</accession>
<comment type="subcellular location">
    <subcellularLocation>
        <location evidence="1 7">Membrane</location>
        <topology evidence="1 7">Multi-pass membrane protein</topology>
    </subcellularLocation>
</comment>
<reference evidence="8 9" key="1">
    <citation type="journal article" date="2019" name="Sci. Rep.">
        <title>Orb-weaving spider Araneus ventricosus genome elucidates the spidroin gene catalogue.</title>
        <authorList>
            <person name="Kono N."/>
            <person name="Nakamura H."/>
            <person name="Ohtoshi R."/>
            <person name="Moran D.A.P."/>
            <person name="Shinohara A."/>
            <person name="Yoshida Y."/>
            <person name="Fujiwara M."/>
            <person name="Mori M."/>
            <person name="Tomita M."/>
            <person name="Arakawa K."/>
        </authorList>
    </citation>
    <scope>NUCLEOTIDE SEQUENCE [LARGE SCALE GENOMIC DNA]</scope>
</reference>
<dbReference type="GO" id="GO:0005313">
    <property type="term" value="F:L-glutamate transmembrane transporter activity"/>
    <property type="evidence" value="ECO:0007669"/>
    <property type="project" value="TreeGrafter"/>
</dbReference>
<dbReference type="AlphaFoldDB" id="A0A4Y2VI59"/>
<dbReference type="Gene3D" id="1.10.3860.10">
    <property type="entry name" value="Sodium:dicarboxylate symporter"/>
    <property type="match status" value="1"/>
</dbReference>
<name>A0A4Y2VI59_ARAVE</name>
<evidence type="ECO:0000256" key="7">
    <source>
        <dbReference type="RuleBase" id="RU361216"/>
    </source>
</evidence>
<proteinExistence type="inferred from homology"/>
<dbReference type="PANTHER" id="PTHR11958">
    <property type="entry name" value="SODIUM/DICARBOXYLATE SYMPORTER-RELATED"/>
    <property type="match status" value="1"/>
</dbReference>
<keyword evidence="5" id="KW-1133">Transmembrane helix</keyword>
<dbReference type="SUPFAM" id="SSF118215">
    <property type="entry name" value="Proton glutamate symport protein"/>
    <property type="match status" value="1"/>
</dbReference>
<dbReference type="PANTHER" id="PTHR11958:SF63">
    <property type="entry name" value="AMINO ACID TRANSPORTER"/>
    <property type="match status" value="1"/>
</dbReference>
<gene>
    <name evidence="8" type="ORF">AVEN_252726_1</name>
</gene>
<evidence type="ECO:0000313" key="8">
    <source>
        <dbReference type="EMBL" id="GBO24955.1"/>
    </source>
</evidence>
<evidence type="ECO:0000256" key="3">
    <source>
        <dbReference type="ARBA" id="ARBA00022448"/>
    </source>
</evidence>
<dbReference type="Pfam" id="PF00375">
    <property type="entry name" value="SDF"/>
    <property type="match status" value="1"/>
</dbReference>
<comment type="similarity">
    <text evidence="2 7">Belongs to the dicarboxylate/amino acid:cation symporter (DAACS) (TC 2.A.23) family.</text>
</comment>
<dbReference type="InterPro" id="IPR050746">
    <property type="entry name" value="DAACS"/>
</dbReference>
<evidence type="ECO:0000256" key="1">
    <source>
        <dbReference type="ARBA" id="ARBA00004141"/>
    </source>
</evidence>
<evidence type="ECO:0000256" key="6">
    <source>
        <dbReference type="ARBA" id="ARBA00023136"/>
    </source>
</evidence>
<keyword evidence="6" id="KW-0472">Membrane</keyword>
<evidence type="ECO:0000256" key="4">
    <source>
        <dbReference type="ARBA" id="ARBA00022692"/>
    </source>
</evidence>
<protein>
    <recommendedName>
        <fullName evidence="7">Amino acid transporter</fullName>
    </recommendedName>
</protein>
<evidence type="ECO:0000256" key="2">
    <source>
        <dbReference type="ARBA" id="ARBA00006148"/>
    </source>
</evidence>
<dbReference type="InterPro" id="IPR001991">
    <property type="entry name" value="Na-dicarboxylate_symporter"/>
</dbReference>
<evidence type="ECO:0000313" key="9">
    <source>
        <dbReference type="Proteomes" id="UP000499080"/>
    </source>
</evidence>